<gene>
    <name evidence="1" type="primary">SI:CH211-209J12.2</name>
</gene>
<dbReference type="AlphaFoldDB" id="A0A1A8CE39"/>
<reference evidence="1" key="2">
    <citation type="submission" date="2016-06" db="EMBL/GenBank/DDBJ databases">
        <title>The genome of a short-lived fish provides insights into sex chromosome evolution and the genetic control of aging.</title>
        <authorList>
            <person name="Reichwald K."/>
            <person name="Felder M."/>
            <person name="Petzold A."/>
            <person name="Koch P."/>
            <person name="Groth M."/>
            <person name="Platzer M."/>
        </authorList>
    </citation>
    <scope>NUCLEOTIDE SEQUENCE</scope>
    <source>
        <tissue evidence="1">Brain</tissue>
    </source>
</reference>
<dbReference type="EMBL" id="HADZ01013105">
    <property type="protein sequence ID" value="SBP77046.1"/>
    <property type="molecule type" value="Transcribed_RNA"/>
</dbReference>
<sequence length="69" mass="8084">MVAWSWVKENQQHFVTKVIPPDIFSVDEDDAAMAATMRELFVTTHDMDEDETRSPFIFTFSETIWSFHA</sequence>
<name>A0A1A8CE39_NOTKA</name>
<accession>A0A1A8CE39</accession>
<protein>
    <submittedName>
        <fullName evidence="1">Si:ch211-209j12.2</fullName>
    </submittedName>
</protein>
<organism evidence="1">
    <name type="scientific">Nothobranchius kadleci</name>
    <name type="common">African annual killifish</name>
    <dbReference type="NCBI Taxonomy" id="1051664"/>
    <lineage>
        <taxon>Eukaryota</taxon>
        <taxon>Metazoa</taxon>
        <taxon>Chordata</taxon>
        <taxon>Craniata</taxon>
        <taxon>Vertebrata</taxon>
        <taxon>Euteleostomi</taxon>
        <taxon>Actinopterygii</taxon>
        <taxon>Neopterygii</taxon>
        <taxon>Teleostei</taxon>
        <taxon>Neoteleostei</taxon>
        <taxon>Acanthomorphata</taxon>
        <taxon>Ovalentaria</taxon>
        <taxon>Atherinomorphae</taxon>
        <taxon>Cyprinodontiformes</taxon>
        <taxon>Nothobranchiidae</taxon>
        <taxon>Nothobranchius</taxon>
    </lineage>
</organism>
<reference evidence="1" key="1">
    <citation type="submission" date="2016-05" db="EMBL/GenBank/DDBJ databases">
        <authorList>
            <person name="Lavstsen T."/>
            <person name="Jespersen J.S."/>
        </authorList>
    </citation>
    <scope>NUCLEOTIDE SEQUENCE</scope>
    <source>
        <tissue evidence="1">Brain</tissue>
    </source>
</reference>
<evidence type="ECO:0000313" key="1">
    <source>
        <dbReference type="EMBL" id="SBP77046.1"/>
    </source>
</evidence>
<proteinExistence type="predicted"/>